<sequence>MKIKSGLIPEQFWNRESLLEFVLKPLWQSARRGVKIATDPKARSHAGDLAKKGKQDARRNRLCSNRYRVVVGDDKHLGFEYKAGSESKKIPRELIIKEATSDVVSDECDVGGIRPETTLEAYRDARAHKSLKHEGIPPFWRHEMVCTLVLLAKGIDRY</sequence>
<comment type="caution">
    <text evidence="1">The sequence shown here is derived from an EMBL/GenBank/DDBJ whole genome shotgun (WGS) entry which is preliminary data.</text>
</comment>
<evidence type="ECO:0000313" key="1">
    <source>
        <dbReference type="EMBL" id="KAB5587352.1"/>
    </source>
</evidence>
<proteinExistence type="predicted"/>
<organism evidence="1 2">
    <name type="scientific">Ceratobasidium theobromae</name>
    <dbReference type="NCBI Taxonomy" id="1582974"/>
    <lineage>
        <taxon>Eukaryota</taxon>
        <taxon>Fungi</taxon>
        <taxon>Dikarya</taxon>
        <taxon>Basidiomycota</taxon>
        <taxon>Agaricomycotina</taxon>
        <taxon>Agaricomycetes</taxon>
        <taxon>Cantharellales</taxon>
        <taxon>Ceratobasidiaceae</taxon>
        <taxon>Ceratobasidium</taxon>
    </lineage>
</organism>
<dbReference type="OrthoDB" id="3257374at2759"/>
<keyword evidence="2" id="KW-1185">Reference proteome</keyword>
<dbReference type="EMBL" id="SSOP01001184">
    <property type="protein sequence ID" value="KAB5587352.1"/>
    <property type="molecule type" value="Genomic_DNA"/>
</dbReference>
<name>A0A5N5Q5S1_9AGAM</name>
<accession>A0A5N5Q5S1</accession>
<dbReference type="Proteomes" id="UP000383932">
    <property type="component" value="Unassembled WGS sequence"/>
</dbReference>
<evidence type="ECO:0000313" key="2">
    <source>
        <dbReference type="Proteomes" id="UP000383932"/>
    </source>
</evidence>
<gene>
    <name evidence="1" type="ORF">CTheo_9213</name>
</gene>
<dbReference type="AlphaFoldDB" id="A0A5N5Q5S1"/>
<protein>
    <submittedName>
        <fullName evidence="1">Uncharacterized protein</fullName>
    </submittedName>
</protein>
<reference evidence="1 2" key="1">
    <citation type="journal article" date="2019" name="Fungal Biol. Biotechnol.">
        <title>Draft genome sequence of fastidious pathogen Ceratobasidium theobromae, which causes vascular-streak dieback in Theobroma cacao.</title>
        <authorList>
            <person name="Ali S.S."/>
            <person name="Asman A."/>
            <person name="Shao J."/>
            <person name="Firmansyah A.P."/>
            <person name="Susilo A.W."/>
            <person name="Rosmana A."/>
            <person name="McMahon P."/>
            <person name="Junaid M."/>
            <person name="Guest D."/>
            <person name="Kheng T.Y."/>
            <person name="Meinhardt L.W."/>
            <person name="Bailey B.A."/>
        </authorList>
    </citation>
    <scope>NUCLEOTIDE SEQUENCE [LARGE SCALE GENOMIC DNA]</scope>
    <source>
        <strain evidence="1 2">CT2</strain>
    </source>
</reference>